<comment type="caution">
    <text evidence="20">The sequence shown here is derived from an EMBL/GenBank/DDBJ whole genome shotgun (WGS) entry which is preliminary data.</text>
</comment>
<keyword evidence="7 19" id="KW-1133">Transmembrane helix</keyword>
<organism evidence="20 21">
    <name type="scientific">Pinctada imbricata</name>
    <name type="common">Atlantic pearl-oyster</name>
    <name type="synonym">Pinctada martensii</name>
    <dbReference type="NCBI Taxonomy" id="66713"/>
    <lineage>
        <taxon>Eukaryota</taxon>
        <taxon>Metazoa</taxon>
        <taxon>Spiralia</taxon>
        <taxon>Lophotrochozoa</taxon>
        <taxon>Mollusca</taxon>
        <taxon>Bivalvia</taxon>
        <taxon>Autobranchia</taxon>
        <taxon>Pteriomorphia</taxon>
        <taxon>Pterioida</taxon>
        <taxon>Pterioidea</taxon>
        <taxon>Pteriidae</taxon>
        <taxon>Pinctada</taxon>
    </lineage>
</organism>
<evidence type="ECO:0000256" key="17">
    <source>
        <dbReference type="ARBA" id="ARBA00083296"/>
    </source>
</evidence>
<dbReference type="InterPro" id="IPR002293">
    <property type="entry name" value="AA/rel_permease1"/>
</dbReference>
<evidence type="ECO:0000256" key="3">
    <source>
        <dbReference type="ARBA" id="ARBA00022448"/>
    </source>
</evidence>
<dbReference type="Proteomes" id="UP001186944">
    <property type="component" value="Unassembled WGS sequence"/>
</dbReference>
<feature type="transmembrane region" description="Helical" evidence="19">
    <location>
        <begin position="384"/>
        <end position="405"/>
    </location>
</feature>
<comment type="subcellular location">
    <subcellularLocation>
        <location evidence="1">Apical cell membrane</location>
        <topology evidence="1">Multi-pass membrane protein</topology>
    </subcellularLocation>
</comment>
<keyword evidence="3" id="KW-0813">Transport</keyword>
<evidence type="ECO:0000256" key="2">
    <source>
        <dbReference type="ARBA" id="ARBA00009523"/>
    </source>
</evidence>
<keyword evidence="9" id="KW-1015">Disulfide bond</keyword>
<feature type="transmembrane region" description="Helical" evidence="19">
    <location>
        <begin position="417"/>
        <end position="438"/>
    </location>
</feature>
<comment type="similarity">
    <text evidence="2">Belongs to the amino acid-polyamine-organocation (APC) superfamily.</text>
</comment>
<name>A0AA88XIQ1_PINIB</name>
<feature type="transmembrane region" description="Helical" evidence="19">
    <location>
        <begin position="304"/>
        <end position="324"/>
    </location>
</feature>
<feature type="transmembrane region" description="Helical" evidence="19">
    <location>
        <begin position="265"/>
        <end position="292"/>
    </location>
</feature>
<proteinExistence type="inferred from homology"/>
<evidence type="ECO:0000256" key="6">
    <source>
        <dbReference type="ARBA" id="ARBA00022692"/>
    </source>
</evidence>
<comment type="catalytic activity">
    <reaction evidence="12">
        <text>L-histidine(out) + L-arginine(in) = L-histidine(in) + L-arginine(out)</text>
        <dbReference type="Rhea" id="RHEA:71063"/>
        <dbReference type="ChEBI" id="CHEBI:32682"/>
        <dbReference type="ChEBI" id="CHEBI:57595"/>
    </reaction>
    <physiologicalReaction direction="left-to-right" evidence="12">
        <dbReference type="Rhea" id="RHEA:71064"/>
    </physiologicalReaction>
</comment>
<dbReference type="PANTHER" id="PTHR11785:SF512">
    <property type="entry name" value="SOBREMESA, ISOFORM B"/>
    <property type="match status" value="1"/>
</dbReference>
<comment type="catalytic activity">
    <reaction evidence="13">
        <text>L-cysteine(out) + L-arginine(in) = L-cysteine(in) + L-arginine(out)</text>
        <dbReference type="Rhea" id="RHEA:71071"/>
        <dbReference type="ChEBI" id="CHEBI:32682"/>
        <dbReference type="ChEBI" id="CHEBI:35235"/>
    </reaction>
    <physiologicalReaction direction="left-to-right" evidence="13">
        <dbReference type="Rhea" id="RHEA:71072"/>
    </physiologicalReaction>
</comment>
<dbReference type="EMBL" id="VSWD01000012">
    <property type="protein sequence ID" value="KAK3086066.1"/>
    <property type="molecule type" value="Genomic_DNA"/>
</dbReference>
<evidence type="ECO:0000256" key="14">
    <source>
        <dbReference type="ARBA" id="ARBA00052732"/>
    </source>
</evidence>
<evidence type="ECO:0000256" key="11">
    <source>
        <dbReference type="ARBA" id="ARBA00051814"/>
    </source>
</evidence>
<dbReference type="GO" id="GO:0015179">
    <property type="term" value="F:L-amino acid transmembrane transporter activity"/>
    <property type="evidence" value="ECO:0007669"/>
    <property type="project" value="TreeGrafter"/>
</dbReference>
<feature type="transmembrane region" description="Helical" evidence="19">
    <location>
        <begin position="35"/>
        <end position="55"/>
    </location>
</feature>
<keyword evidence="4" id="KW-1003">Cell membrane</keyword>
<feature type="transmembrane region" description="Helical" evidence="19">
    <location>
        <begin position="112"/>
        <end position="137"/>
    </location>
</feature>
<evidence type="ECO:0000256" key="8">
    <source>
        <dbReference type="ARBA" id="ARBA00023136"/>
    </source>
</evidence>
<feature type="transmembrane region" description="Helical" evidence="19">
    <location>
        <begin position="67"/>
        <end position="91"/>
    </location>
</feature>
<feature type="transmembrane region" description="Helical" evidence="19">
    <location>
        <begin position="157"/>
        <end position="173"/>
    </location>
</feature>
<evidence type="ECO:0000256" key="10">
    <source>
        <dbReference type="ARBA" id="ARBA00051323"/>
    </source>
</evidence>
<evidence type="ECO:0000256" key="4">
    <source>
        <dbReference type="ARBA" id="ARBA00022475"/>
    </source>
</evidence>
<evidence type="ECO:0000256" key="12">
    <source>
        <dbReference type="ARBA" id="ARBA00051835"/>
    </source>
</evidence>
<reference evidence="20" key="1">
    <citation type="submission" date="2019-08" db="EMBL/GenBank/DDBJ databases">
        <title>The improved chromosome-level genome for the pearl oyster Pinctada fucata martensii using PacBio sequencing and Hi-C.</title>
        <authorList>
            <person name="Zheng Z."/>
        </authorList>
    </citation>
    <scope>NUCLEOTIDE SEQUENCE</scope>
    <source>
        <strain evidence="20">ZZ-2019</strain>
        <tissue evidence="20">Adductor muscle</tissue>
    </source>
</reference>
<evidence type="ECO:0000256" key="9">
    <source>
        <dbReference type="ARBA" id="ARBA00023157"/>
    </source>
</evidence>
<dbReference type="Gene3D" id="1.20.1740.10">
    <property type="entry name" value="Amino acid/polyamine transporter I"/>
    <property type="match status" value="1"/>
</dbReference>
<keyword evidence="6 19" id="KW-0812">Transmembrane</keyword>
<gene>
    <name evidence="20" type="ORF">FSP39_012937</name>
</gene>
<keyword evidence="5" id="KW-0597">Phosphoprotein</keyword>
<dbReference type="Pfam" id="PF13520">
    <property type="entry name" value="AA_permease_2"/>
    <property type="match status" value="1"/>
</dbReference>
<dbReference type="FunFam" id="1.20.1740.10:FF:000015">
    <property type="entry name" value="B(0,+)-type amino acid transporter 1"/>
    <property type="match status" value="1"/>
</dbReference>
<comment type="catalytic activity">
    <reaction evidence="11">
        <text>L-cystine(out) + L-arginine(in) = L-cystine(in) + L-arginine(out)</text>
        <dbReference type="Rhea" id="RHEA:71075"/>
        <dbReference type="ChEBI" id="CHEBI:32682"/>
        <dbReference type="ChEBI" id="CHEBI:35491"/>
    </reaction>
    <physiologicalReaction direction="left-to-right" evidence="11">
        <dbReference type="Rhea" id="RHEA:71076"/>
    </physiologicalReaction>
</comment>
<dbReference type="AlphaFoldDB" id="A0AA88XIQ1"/>
<dbReference type="PANTHER" id="PTHR11785">
    <property type="entry name" value="AMINO ACID TRANSPORTER"/>
    <property type="match status" value="1"/>
</dbReference>
<dbReference type="PIRSF" id="PIRSF006060">
    <property type="entry name" value="AA_transporter"/>
    <property type="match status" value="1"/>
</dbReference>
<evidence type="ECO:0000256" key="18">
    <source>
        <dbReference type="ARBA" id="ARBA00093193"/>
    </source>
</evidence>
<comment type="catalytic activity">
    <reaction evidence="18">
        <text>L-phenylalanine(out) + L-arginine(in) = L-phenylalanine(in) + L-arginine(out)</text>
        <dbReference type="Rhea" id="RHEA:71067"/>
        <dbReference type="ChEBI" id="CHEBI:32682"/>
        <dbReference type="ChEBI" id="CHEBI:58095"/>
    </reaction>
    <physiologicalReaction direction="left-to-right" evidence="18">
        <dbReference type="Rhea" id="RHEA:71068"/>
    </physiologicalReaction>
</comment>
<accession>A0AA88XIQ1</accession>
<evidence type="ECO:0000256" key="16">
    <source>
        <dbReference type="ARBA" id="ARBA00079910"/>
    </source>
</evidence>
<evidence type="ECO:0000256" key="19">
    <source>
        <dbReference type="SAM" id="Phobius"/>
    </source>
</evidence>
<keyword evidence="21" id="KW-1185">Reference proteome</keyword>
<protein>
    <recommendedName>
        <fullName evidence="15">b(0,+)-type amino acid transporter 1</fullName>
    </recommendedName>
    <alternativeName>
        <fullName evidence="16">Glycoprotein-associated amino acid transporter b0,+AT1</fullName>
    </alternativeName>
    <alternativeName>
        <fullName evidence="17">Solute carrier family 7 member 9</fullName>
    </alternativeName>
</protein>
<sequence>MSFSGESTELRKRPVNGDGGVVVEEEKGVQMKKNVGLISGTSVIVGTIIGSGIFISPKGVLSETGSVGLSLVVWAAGGVLSLLGSLSYAELGTLITKSGGEYPYIWEGLGRILAYLFAWTKVIVLTPSSAAIITLTFAEYVVSFFDFCGYPQVPPKIIAATAMITLAIINCWDTKLAAQIQVLFTAAKLIALIIIIVGGLVWLGQGDNLCNVSTLQKGFEGTTSSPSGVALAFYDALWAYDGWNNLNYITEELRNPYVNLPRANVIGVLLVTVVYVLANISYLVVLGTDGLLNSSAVATWGEEVLGKAGIIMPIFVLFSTFGAANGSLFAGVRTLYAAAREDQFPEILSYVNVKRYTPVPCIIFTDYNRTVNVDTWGYRKFNRFFSFAAWLFYALAIVSLIVLRFTRKDDHRPIKVFILLPIIFLLCSIYLVIAPIIQDPRIEFLYAFLFIVGGLLLYFPLVHFKLHKGCFDPVTTVLQLILEVAPSPYVPDVD</sequence>
<evidence type="ECO:0000313" key="21">
    <source>
        <dbReference type="Proteomes" id="UP001186944"/>
    </source>
</evidence>
<dbReference type="GO" id="GO:0016324">
    <property type="term" value="C:apical plasma membrane"/>
    <property type="evidence" value="ECO:0007669"/>
    <property type="project" value="UniProtKB-SubCell"/>
</dbReference>
<comment type="catalytic activity">
    <reaction evidence="14">
        <text>L-leucine(out) + L-arginine(in) = L-leucine(in) + L-arginine(out)</text>
        <dbReference type="Rhea" id="RHEA:71059"/>
        <dbReference type="ChEBI" id="CHEBI:32682"/>
        <dbReference type="ChEBI" id="CHEBI:57427"/>
    </reaction>
    <physiologicalReaction direction="left-to-right" evidence="14">
        <dbReference type="Rhea" id="RHEA:71060"/>
    </physiologicalReaction>
</comment>
<evidence type="ECO:0000313" key="20">
    <source>
        <dbReference type="EMBL" id="KAK3086066.1"/>
    </source>
</evidence>
<dbReference type="InterPro" id="IPR050598">
    <property type="entry name" value="AminoAcid_Transporter"/>
</dbReference>
<feature type="transmembrane region" description="Helical" evidence="19">
    <location>
        <begin position="180"/>
        <end position="203"/>
    </location>
</feature>
<keyword evidence="8 19" id="KW-0472">Membrane</keyword>
<feature type="transmembrane region" description="Helical" evidence="19">
    <location>
        <begin position="444"/>
        <end position="462"/>
    </location>
</feature>
<evidence type="ECO:0000256" key="7">
    <source>
        <dbReference type="ARBA" id="ARBA00022989"/>
    </source>
</evidence>
<evidence type="ECO:0000256" key="5">
    <source>
        <dbReference type="ARBA" id="ARBA00022553"/>
    </source>
</evidence>
<evidence type="ECO:0000256" key="15">
    <source>
        <dbReference type="ARBA" id="ARBA00074336"/>
    </source>
</evidence>
<comment type="catalytic activity">
    <reaction evidence="10">
        <text>L-lysine(out) + L-arginine(in) = L-lysine(in) + L-arginine(out)</text>
        <dbReference type="Rhea" id="RHEA:70827"/>
        <dbReference type="ChEBI" id="CHEBI:32551"/>
        <dbReference type="ChEBI" id="CHEBI:32682"/>
    </reaction>
    <physiologicalReaction direction="left-to-right" evidence="10">
        <dbReference type="Rhea" id="RHEA:70828"/>
    </physiologicalReaction>
</comment>
<evidence type="ECO:0000256" key="13">
    <source>
        <dbReference type="ARBA" id="ARBA00052179"/>
    </source>
</evidence>
<evidence type="ECO:0000256" key="1">
    <source>
        <dbReference type="ARBA" id="ARBA00004424"/>
    </source>
</evidence>